<reference evidence="2" key="1">
    <citation type="submission" date="2023-04" db="EMBL/GenBank/DDBJ databases">
        <title>Aspergillus oryzae NBRC 4228.</title>
        <authorList>
            <person name="Ichikawa N."/>
            <person name="Sato H."/>
            <person name="Tonouchi N."/>
        </authorList>
    </citation>
    <scope>NUCLEOTIDE SEQUENCE</scope>
    <source>
        <strain evidence="2">NBRC 4228</strain>
    </source>
</reference>
<protein>
    <submittedName>
        <fullName evidence="2">Unnamed protein product</fullName>
    </submittedName>
</protein>
<dbReference type="Gene3D" id="3.40.50.150">
    <property type="entry name" value="Vaccinia Virus protein VP39"/>
    <property type="match status" value="1"/>
</dbReference>
<sequence>MAVKVAHDLNVFPTLANATSPVLLNELAVLKPADPLLVGYFLEFLPGIQKVPEYLQVIGYKSPEDPLFAPLQYAHNFKQDGFSWLCENPAALTRFNAFMEGQRADRPHWADWFPIPDQILASAHKGSDGPLLVDIGGGRGHDLLGFKQRFPEAPGKLVLEDLPTVIEEARSALDLEGNGIDAVGYDFFAQEQPIKGKDLLSVANTVRFTDKGRLKVPVSTTSGTSSTTGQTIRRALSSRISSLPWSAATQRFSWRSILSPIRTPEH</sequence>
<evidence type="ECO:0000313" key="3">
    <source>
        <dbReference type="Proteomes" id="UP001165205"/>
    </source>
</evidence>
<dbReference type="GO" id="GO:0008171">
    <property type="term" value="F:O-methyltransferase activity"/>
    <property type="evidence" value="ECO:0007669"/>
    <property type="project" value="InterPro"/>
</dbReference>
<proteinExistence type="predicted"/>
<dbReference type="PANTHER" id="PTHR43712">
    <property type="entry name" value="PUTATIVE (AFU_ORTHOLOGUE AFUA_4G14580)-RELATED"/>
    <property type="match status" value="1"/>
</dbReference>
<dbReference type="Proteomes" id="UP001165205">
    <property type="component" value="Unassembled WGS sequence"/>
</dbReference>
<feature type="domain" description="O-methyltransferase C-terminal" evidence="1">
    <location>
        <begin position="130"/>
        <end position="202"/>
    </location>
</feature>
<dbReference type="InterPro" id="IPR029063">
    <property type="entry name" value="SAM-dependent_MTases_sf"/>
</dbReference>
<dbReference type="EMBL" id="BSYA01000053">
    <property type="protein sequence ID" value="GMG29151.1"/>
    <property type="molecule type" value="Genomic_DNA"/>
</dbReference>
<gene>
    <name evidence="2" type="ORF">Aory04_000544800</name>
</gene>
<dbReference type="InterPro" id="IPR001077">
    <property type="entry name" value="COMT_C"/>
</dbReference>
<dbReference type="Pfam" id="PF00891">
    <property type="entry name" value="Methyltransf_2"/>
    <property type="match status" value="1"/>
</dbReference>
<dbReference type="AlphaFoldDB" id="A0AAN4YHB0"/>
<organism evidence="2 3">
    <name type="scientific">Aspergillus oryzae</name>
    <name type="common">Yellow koji mold</name>
    <dbReference type="NCBI Taxonomy" id="5062"/>
    <lineage>
        <taxon>Eukaryota</taxon>
        <taxon>Fungi</taxon>
        <taxon>Dikarya</taxon>
        <taxon>Ascomycota</taxon>
        <taxon>Pezizomycotina</taxon>
        <taxon>Eurotiomycetes</taxon>
        <taxon>Eurotiomycetidae</taxon>
        <taxon>Eurotiales</taxon>
        <taxon>Aspergillaceae</taxon>
        <taxon>Aspergillus</taxon>
        <taxon>Aspergillus subgen. Circumdati</taxon>
    </lineage>
</organism>
<evidence type="ECO:0000313" key="2">
    <source>
        <dbReference type="EMBL" id="GMG29151.1"/>
    </source>
</evidence>
<comment type="caution">
    <text evidence="2">The sequence shown here is derived from an EMBL/GenBank/DDBJ whole genome shotgun (WGS) entry which is preliminary data.</text>
</comment>
<name>A0AAN4YHB0_ASPOZ</name>
<dbReference type="PANTHER" id="PTHR43712:SF1">
    <property type="entry name" value="HYPOTHETICAL O-METHYLTRANSFERASE (EUROFUNG)-RELATED"/>
    <property type="match status" value="1"/>
</dbReference>
<accession>A0AAN4YHB0</accession>
<evidence type="ECO:0000259" key="1">
    <source>
        <dbReference type="Pfam" id="PF00891"/>
    </source>
</evidence>
<dbReference type="SUPFAM" id="SSF53335">
    <property type="entry name" value="S-adenosyl-L-methionine-dependent methyltransferases"/>
    <property type="match status" value="1"/>
</dbReference>